<dbReference type="EMBL" id="CP003155">
    <property type="protein sequence ID" value="AEV30265.1"/>
    <property type="molecule type" value="Genomic_DNA"/>
</dbReference>
<feature type="binding site" evidence="4 6">
    <location>
        <position position="128"/>
    </location>
    <ligand>
        <name>substrate</name>
    </ligand>
</feature>
<evidence type="ECO:0000259" key="8">
    <source>
        <dbReference type="Pfam" id="PF01416"/>
    </source>
</evidence>
<keyword evidence="2 4" id="KW-0819">tRNA processing</keyword>
<evidence type="ECO:0000313" key="10">
    <source>
        <dbReference type="Proteomes" id="UP000005632"/>
    </source>
</evidence>
<dbReference type="HAMAP" id="MF_00171">
    <property type="entry name" value="TruA"/>
    <property type="match status" value="1"/>
</dbReference>
<feature type="domain" description="Pseudouridine synthase I TruA alpha/beta" evidence="8">
    <location>
        <begin position="162"/>
        <end position="268"/>
    </location>
</feature>
<accession>G8QU18</accession>
<keyword evidence="10" id="KW-1185">Reference proteome</keyword>
<proteinExistence type="inferred from homology"/>
<dbReference type="eggNOG" id="COG0101">
    <property type="taxonomic scope" value="Bacteria"/>
</dbReference>
<name>G8QU18_SPHPG</name>
<dbReference type="NCBIfam" id="TIGR00071">
    <property type="entry name" value="hisT_truA"/>
    <property type="match status" value="1"/>
</dbReference>
<dbReference type="HOGENOM" id="CLU_014673_0_1_12"/>
<dbReference type="RefSeq" id="WP_014271105.1">
    <property type="nucleotide sequence ID" value="NC_016633.1"/>
</dbReference>
<dbReference type="InterPro" id="IPR020103">
    <property type="entry name" value="PsdUridine_synth_cat_dom_sf"/>
</dbReference>
<dbReference type="AlphaFoldDB" id="G8QU18"/>
<dbReference type="GO" id="GO:0160147">
    <property type="term" value="F:tRNA pseudouridine(38-40) synthase activity"/>
    <property type="evidence" value="ECO:0007669"/>
    <property type="project" value="UniProtKB-EC"/>
</dbReference>
<dbReference type="InterPro" id="IPR001406">
    <property type="entry name" value="PsdUridine_synth_TruA"/>
</dbReference>
<dbReference type="Gene3D" id="3.30.70.660">
    <property type="entry name" value="Pseudouridine synthase I, catalytic domain, C-terminal subdomain"/>
    <property type="match status" value="1"/>
</dbReference>
<dbReference type="Pfam" id="PF01416">
    <property type="entry name" value="PseudoU_synth_1"/>
    <property type="match status" value="2"/>
</dbReference>
<reference evidence="9 10" key="1">
    <citation type="submission" date="2011-11" db="EMBL/GenBank/DDBJ databases">
        <title>Complete sequence of Spirochaeta sp. grapes.</title>
        <authorList>
            <consortium name="US DOE Joint Genome Institute"/>
            <person name="Lucas S."/>
            <person name="Han J."/>
            <person name="Lapidus A."/>
            <person name="Cheng J.-F."/>
            <person name="Goodwin L."/>
            <person name="Pitluck S."/>
            <person name="Peters L."/>
            <person name="Ovchinnikova G."/>
            <person name="Munk A.C."/>
            <person name="Detter J.C."/>
            <person name="Han C."/>
            <person name="Tapia R."/>
            <person name="Land M."/>
            <person name="Hauser L."/>
            <person name="Kyrpides N."/>
            <person name="Ivanova N."/>
            <person name="Pagani I."/>
            <person name="Ritalahtilisa K."/>
            <person name="Loeffler F."/>
            <person name="Woyke T."/>
        </authorList>
    </citation>
    <scope>NUCLEOTIDE SEQUENCE [LARGE SCALE GENOMIC DNA]</scope>
    <source>
        <strain evidence="10">ATCC BAA-1885 / DSM 22778 / Grapes</strain>
    </source>
</reference>
<dbReference type="FunFam" id="3.30.70.580:FF:000001">
    <property type="entry name" value="tRNA pseudouridine synthase A"/>
    <property type="match status" value="1"/>
</dbReference>
<dbReference type="PANTHER" id="PTHR11142">
    <property type="entry name" value="PSEUDOURIDYLATE SYNTHASE"/>
    <property type="match status" value="1"/>
</dbReference>
<evidence type="ECO:0000256" key="6">
    <source>
        <dbReference type="PIRSR" id="PIRSR001430-2"/>
    </source>
</evidence>
<dbReference type="Proteomes" id="UP000005632">
    <property type="component" value="Chromosome"/>
</dbReference>
<evidence type="ECO:0000256" key="7">
    <source>
        <dbReference type="RuleBase" id="RU003792"/>
    </source>
</evidence>
<evidence type="ECO:0000256" key="2">
    <source>
        <dbReference type="ARBA" id="ARBA00022694"/>
    </source>
</evidence>
<dbReference type="SUPFAM" id="SSF55120">
    <property type="entry name" value="Pseudouridine synthase"/>
    <property type="match status" value="1"/>
</dbReference>
<keyword evidence="3 4" id="KW-0413">Isomerase</keyword>
<dbReference type="InterPro" id="IPR020094">
    <property type="entry name" value="TruA/RsuA/RluB/E/F_N"/>
</dbReference>
<evidence type="ECO:0000256" key="3">
    <source>
        <dbReference type="ARBA" id="ARBA00023235"/>
    </source>
</evidence>
<evidence type="ECO:0000313" key="9">
    <source>
        <dbReference type="EMBL" id="AEV30265.1"/>
    </source>
</evidence>
<dbReference type="EC" id="5.4.99.12" evidence="4"/>
<dbReference type="OrthoDB" id="9811823at2"/>
<comment type="similarity">
    <text evidence="1 4 7">Belongs to the tRNA pseudouridine synthase TruA family.</text>
</comment>
<comment type="caution">
    <text evidence="4">Lacks conserved residue(s) required for the propagation of feature annotation.</text>
</comment>
<protein>
    <recommendedName>
        <fullName evidence="4">tRNA pseudouridine synthase A</fullName>
        <ecNumber evidence="4">5.4.99.12</ecNumber>
    </recommendedName>
    <alternativeName>
        <fullName evidence="4">tRNA pseudouridine(38-40) synthase</fullName>
    </alternativeName>
    <alternativeName>
        <fullName evidence="4">tRNA pseudouridylate synthase I</fullName>
    </alternativeName>
    <alternativeName>
        <fullName evidence="4">tRNA-uridine isomerase I</fullName>
    </alternativeName>
</protein>
<dbReference type="PIRSF" id="PIRSF001430">
    <property type="entry name" value="tRNA_psdUrid_synth"/>
    <property type="match status" value="1"/>
</dbReference>
<comment type="subunit">
    <text evidence="4">Homodimer.</text>
</comment>
<dbReference type="InterPro" id="IPR020097">
    <property type="entry name" value="PsdUridine_synth_TruA_a/b_dom"/>
</dbReference>
<sequence length="281" mass="32457">MPRSNWNRPPLEPLAEGKRRIMLKVAYNGSHYNGWQKQTNAHAVVEELELAVEKMIQEKVLIIGSGRTDSGVHAVGQVCHFDVENKRIAGTSFAPALNRLLNRDIRILESAEVGGDFHARYTSMGRMYRYYFKEEKDITPFDDHQVGKIRAFPDFSLLQEYAKAIQGTHDFTTFTASGDLCPSKWRDIYESYWSYENDRWGSKVLVYTICGNAFLYKMVRSLVGSMVEYAEKKRSASEFSQALADKDRFKAGRTASPWGLYLFRISYDENEYAWFEENNDE</sequence>
<dbReference type="CDD" id="cd02570">
    <property type="entry name" value="PseudoU_synth_EcTruA"/>
    <property type="match status" value="1"/>
</dbReference>
<feature type="domain" description="Pseudouridine synthase I TruA alpha/beta" evidence="8">
    <location>
        <begin position="26"/>
        <end position="121"/>
    </location>
</feature>
<comment type="function">
    <text evidence="4">Formation of pseudouridine at positions 38, 39 and 40 in the anticodon stem and loop of transfer RNAs.</text>
</comment>
<dbReference type="KEGG" id="sgp:SpiGrapes_2504"/>
<organism evidence="9 10">
    <name type="scientific">Sphaerochaeta pleomorpha (strain ATCC BAA-1885 / DSM 22778 / Grapes)</name>
    <dbReference type="NCBI Taxonomy" id="158190"/>
    <lineage>
        <taxon>Bacteria</taxon>
        <taxon>Pseudomonadati</taxon>
        <taxon>Spirochaetota</taxon>
        <taxon>Spirochaetia</taxon>
        <taxon>Spirochaetales</taxon>
        <taxon>Sphaerochaetaceae</taxon>
        <taxon>Sphaerochaeta</taxon>
    </lineage>
</organism>
<dbReference type="InterPro" id="IPR020095">
    <property type="entry name" value="PsdUridine_synth_TruA_C"/>
</dbReference>
<feature type="active site" description="Nucleophile" evidence="4 5">
    <location>
        <position position="69"/>
    </location>
</feature>
<dbReference type="GO" id="GO:0003723">
    <property type="term" value="F:RNA binding"/>
    <property type="evidence" value="ECO:0007669"/>
    <property type="project" value="InterPro"/>
</dbReference>
<dbReference type="STRING" id="158190.SpiGrapes_2504"/>
<evidence type="ECO:0000256" key="5">
    <source>
        <dbReference type="PIRSR" id="PIRSR001430-1"/>
    </source>
</evidence>
<evidence type="ECO:0000256" key="4">
    <source>
        <dbReference type="HAMAP-Rule" id="MF_00171"/>
    </source>
</evidence>
<gene>
    <name evidence="4" type="primary">truA</name>
    <name evidence="9" type="ordered locus">SpiGrapes_2504</name>
</gene>
<comment type="catalytic activity">
    <reaction evidence="4 7">
        <text>uridine(38/39/40) in tRNA = pseudouridine(38/39/40) in tRNA</text>
        <dbReference type="Rhea" id="RHEA:22376"/>
        <dbReference type="Rhea" id="RHEA-COMP:10085"/>
        <dbReference type="Rhea" id="RHEA-COMP:10087"/>
        <dbReference type="ChEBI" id="CHEBI:65314"/>
        <dbReference type="ChEBI" id="CHEBI:65315"/>
        <dbReference type="EC" id="5.4.99.12"/>
    </reaction>
</comment>
<dbReference type="Gene3D" id="3.30.70.580">
    <property type="entry name" value="Pseudouridine synthase I, catalytic domain, N-terminal subdomain"/>
    <property type="match status" value="1"/>
</dbReference>
<dbReference type="PANTHER" id="PTHR11142:SF0">
    <property type="entry name" value="TRNA PSEUDOURIDINE SYNTHASE-LIKE 1"/>
    <property type="match status" value="1"/>
</dbReference>
<evidence type="ECO:0000256" key="1">
    <source>
        <dbReference type="ARBA" id="ARBA00009375"/>
    </source>
</evidence>
<dbReference type="GO" id="GO:0031119">
    <property type="term" value="P:tRNA pseudouridine synthesis"/>
    <property type="evidence" value="ECO:0007669"/>
    <property type="project" value="UniProtKB-UniRule"/>
</dbReference>